<dbReference type="AlphaFoldDB" id="A0A3E3K6F4"/>
<comment type="caution">
    <text evidence="2">The sequence shown here is derived from an EMBL/GenBank/DDBJ whole genome shotgun (WGS) entry which is preliminary data.</text>
</comment>
<name>A0A3E3K6F4_9FIRM</name>
<accession>A0A3E3K6F4</accession>
<dbReference type="GeneID" id="97192409"/>
<gene>
    <name evidence="2" type="ORF">DW016_03220</name>
</gene>
<evidence type="ECO:0000313" key="3">
    <source>
        <dbReference type="Proteomes" id="UP000261080"/>
    </source>
</evidence>
<feature type="domain" description="Alpha-L-glutamate ligase-related protein ATP-grasp" evidence="1">
    <location>
        <begin position="134"/>
        <end position="369"/>
    </location>
</feature>
<dbReference type="Gene3D" id="3.30.470.20">
    <property type="entry name" value="ATP-grasp fold, B domain"/>
    <property type="match status" value="1"/>
</dbReference>
<sequence>MKNQTIERLREIKFVALATFRLPKQISNIQKVIEKPSYYPEKPRKSKHTMWIENFLWLLKNHELNPYYTSYGLDVKNFRNKNEFIPRHEFCRERNIGNQRVKNTISGSYNYIALLRDKYIFSAYLSSTLGAEYLPETIAFINGSRVYDARMKKWILTSDFFKEDKTVVFKLIDGECAEGVALVSVQKGKIVKGGKTIDWKTYLREFPGDKILVQEVLKQHHKIAELNPYCINTIRIITIRGKSGRIQVFAAFLRLGASEDSFVDNRAKGGLGVGIDLSKGVLMKYGFVHDEFGLKEEQHPLTGVEFAGYEIPFWKEVVDLVKNAHAQFYSLQSIGWDIVITEKGPVLLEGNDDWEIGGPQDTYGGLKKRWNELRKA</sequence>
<evidence type="ECO:0000313" key="2">
    <source>
        <dbReference type="EMBL" id="RGE90266.1"/>
    </source>
</evidence>
<dbReference type="InterPro" id="IPR039523">
    <property type="entry name" value="RimK-rel_E_lig_ATP-grasp"/>
</dbReference>
<reference evidence="2 3" key="1">
    <citation type="submission" date="2018-08" db="EMBL/GenBank/DDBJ databases">
        <title>A genome reference for cultivated species of the human gut microbiota.</title>
        <authorList>
            <person name="Zou Y."/>
            <person name="Xue W."/>
            <person name="Luo G."/>
        </authorList>
    </citation>
    <scope>NUCLEOTIDE SEQUENCE [LARGE SCALE GENOMIC DNA]</scope>
    <source>
        <strain evidence="2 3">AF37-2AT</strain>
    </source>
</reference>
<keyword evidence="3" id="KW-1185">Reference proteome</keyword>
<dbReference type="Proteomes" id="UP000261080">
    <property type="component" value="Unassembled WGS sequence"/>
</dbReference>
<organism evidence="2 3">
    <name type="scientific">Sellimonas intestinalis</name>
    <dbReference type="NCBI Taxonomy" id="1653434"/>
    <lineage>
        <taxon>Bacteria</taxon>
        <taxon>Bacillati</taxon>
        <taxon>Bacillota</taxon>
        <taxon>Clostridia</taxon>
        <taxon>Lachnospirales</taxon>
        <taxon>Lachnospiraceae</taxon>
        <taxon>Sellimonas</taxon>
    </lineage>
</organism>
<evidence type="ECO:0000259" key="1">
    <source>
        <dbReference type="Pfam" id="PF14397"/>
    </source>
</evidence>
<dbReference type="OrthoDB" id="8736147at2"/>
<dbReference type="EMBL" id="QVLX01000001">
    <property type="protein sequence ID" value="RGE90266.1"/>
    <property type="molecule type" value="Genomic_DNA"/>
</dbReference>
<dbReference type="RefSeq" id="WP_053770024.1">
    <property type="nucleotide sequence ID" value="NZ_CAUAFM010000035.1"/>
</dbReference>
<dbReference type="Pfam" id="PF14397">
    <property type="entry name" value="ATPgrasp_ST"/>
    <property type="match status" value="1"/>
</dbReference>
<proteinExistence type="predicted"/>
<protein>
    <recommendedName>
        <fullName evidence="1">Alpha-L-glutamate ligase-related protein ATP-grasp domain-containing protein</fullName>
    </recommendedName>
</protein>